<dbReference type="EMBL" id="CAADFM010000316">
    <property type="protein sequence ID" value="VFK21782.1"/>
    <property type="molecule type" value="Genomic_DNA"/>
</dbReference>
<accession>A0A450WXJ7</accession>
<organism evidence="2">
    <name type="scientific">Candidatus Kentrum sp. LPFa</name>
    <dbReference type="NCBI Taxonomy" id="2126335"/>
    <lineage>
        <taxon>Bacteria</taxon>
        <taxon>Pseudomonadati</taxon>
        <taxon>Pseudomonadota</taxon>
        <taxon>Gammaproteobacteria</taxon>
        <taxon>Candidatus Kentrum</taxon>
    </lineage>
</organism>
<evidence type="ECO:0000256" key="1">
    <source>
        <dbReference type="SAM" id="MobiDB-lite"/>
    </source>
</evidence>
<dbReference type="EMBL" id="CAADFP010000322">
    <property type="protein sequence ID" value="VFK35018.1"/>
    <property type="molecule type" value="Genomic_DNA"/>
</dbReference>
<sequence length="73" mass="8395">MWHHPIVEEIHKTREEYARQFDYDVDAICRDIQIKQANSERKLVSFPARRMPGGGRGELLADERGEPSACKVG</sequence>
<evidence type="ECO:0000313" key="2">
    <source>
        <dbReference type="EMBL" id="VFK21782.1"/>
    </source>
</evidence>
<name>A0A450WXJ7_9GAMM</name>
<evidence type="ECO:0000313" key="3">
    <source>
        <dbReference type="EMBL" id="VFK35018.1"/>
    </source>
</evidence>
<proteinExistence type="predicted"/>
<dbReference type="AlphaFoldDB" id="A0A450WXJ7"/>
<gene>
    <name evidence="2" type="ORF">BECKLPF1236A_GA0070988_103166</name>
    <name evidence="3" type="ORF">BECKLPF1236C_GA0070990_103226</name>
</gene>
<protein>
    <submittedName>
        <fullName evidence="2">Uncharacterized protein</fullName>
    </submittedName>
</protein>
<feature type="region of interest" description="Disordered" evidence="1">
    <location>
        <begin position="47"/>
        <end position="73"/>
    </location>
</feature>
<reference evidence="2" key="1">
    <citation type="submission" date="2019-02" db="EMBL/GenBank/DDBJ databases">
        <authorList>
            <person name="Gruber-Vodicka R. H."/>
            <person name="Seah K. B. B."/>
        </authorList>
    </citation>
    <scope>NUCLEOTIDE SEQUENCE</scope>
    <source>
        <strain evidence="2">BECK_S312</strain>
        <strain evidence="3">BECK_S426</strain>
    </source>
</reference>